<dbReference type="InterPro" id="IPR051410">
    <property type="entry name" value="Ferric/Cupric_Reductase"/>
</dbReference>
<dbReference type="GO" id="GO:0006879">
    <property type="term" value="P:intracellular iron ion homeostasis"/>
    <property type="evidence" value="ECO:0007669"/>
    <property type="project" value="TreeGrafter"/>
</dbReference>
<dbReference type="GO" id="GO:0015677">
    <property type="term" value="P:copper ion import"/>
    <property type="evidence" value="ECO:0007669"/>
    <property type="project" value="TreeGrafter"/>
</dbReference>
<name>A0A1Y2G104_9BASI</name>
<keyword evidence="5 9" id="KW-1133">Transmembrane helix</keyword>
<dbReference type="GO" id="GO:0006826">
    <property type="term" value="P:iron ion transport"/>
    <property type="evidence" value="ECO:0007669"/>
    <property type="project" value="TreeGrafter"/>
</dbReference>
<dbReference type="Gene3D" id="2.40.30.10">
    <property type="entry name" value="Translation factors"/>
    <property type="match status" value="1"/>
</dbReference>
<feature type="transmembrane region" description="Helical" evidence="9">
    <location>
        <begin position="244"/>
        <end position="264"/>
    </location>
</feature>
<feature type="transmembrane region" description="Helical" evidence="9">
    <location>
        <begin position="89"/>
        <end position="111"/>
    </location>
</feature>
<feature type="domain" description="FAD-binding FR-type" evidence="10">
    <location>
        <begin position="298"/>
        <end position="404"/>
    </location>
</feature>
<dbReference type="CDD" id="cd06186">
    <property type="entry name" value="NOX_Duox_like_FAD_NADP"/>
    <property type="match status" value="1"/>
</dbReference>
<dbReference type="Proteomes" id="UP000193467">
    <property type="component" value="Unassembled WGS sequence"/>
</dbReference>
<comment type="caution">
    <text evidence="11">The sequence shown here is derived from an EMBL/GenBank/DDBJ whole genome shotgun (WGS) entry which is preliminary data.</text>
</comment>
<feature type="transmembrane region" description="Helical" evidence="9">
    <location>
        <begin position="38"/>
        <end position="59"/>
    </location>
</feature>
<reference evidence="11 12" key="1">
    <citation type="submission" date="2016-07" db="EMBL/GenBank/DDBJ databases">
        <title>Pervasive Adenine N6-methylation of Active Genes in Fungi.</title>
        <authorList>
            <consortium name="DOE Joint Genome Institute"/>
            <person name="Mondo S.J."/>
            <person name="Dannebaum R.O."/>
            <person name="Kuo R.C."/>
            <person name="Labutti K."/>
            <person name="Haridas S."/>
            <person name="Kuo A."/>
            <person name="Salamov A."/>
            <person name="Ahrendt S.R."/>
            <person name="Lipzen A."/>
            <person name="Sullivan W."/>
            <person name="Andreopoulos W.B."/>
            <person name="Clum A."/>
            <person name="Lindquist E."/>
            <person name="Daum C."/>
            <person name="Ramamoorthy G.K."/>
            <person name="Gryganskyi A."/>
            <person name="Culley D."/>
            <person name="Magnuson J.K."/>
            <person name="James T.Y."/>
            <person name="O'Malley M.A."/>
            <person name="Stajich J.E."/>
            <person name="Spatafora J.W."/>
            <person name="Visel A."/>
            <person name="Grigoriev I.V."/>
        </authorList>
    </citation>
    <scope>NUCLEOTIDE SEQUENCE [LARGE SCALE GENOMIC DNA]</scope>
    <source>
        <strain evidence="11 12">62-1032</strain>
    </source>
</reference>
<dbReference type="OrthoDB" id="17725at2759"/>
<dbReference type="FunCoup" id="A0A1Y2G104">
    <property type="interactions" value="189"/>
</dbReference>
<keyword evidence="3" id="KW-0813">Transport</keyword>
<dbReference type="PROSITE" id="PS51384">
    <property type="entry name" value="FAD_FR"/>
    <property type="match status" value="1"/>
</dbReference>
<evidence type="ECO:0000256" key="2">
    <source>
        <dbReference type="ARBA" id="ARBA00006278"/>
    </source>
</evidence>
<keyword evidence="7" id="KW-0406">Ion transport</keyword>
<dbReference type="PANTHER" id="PTHR32361:SF23">
    <property type="entry name" value="FERRIC-CHELATE REDUCTASE"/>
    <property type="match status" value="1"/>
</dbReference>
<evidence type="ECO:0000256" key="7">
    <source>
        <dbReference type="ARBA" id="ARBA00023065"/>
    </source>
</evidence>
<dbReference type="Pfam" id="PF01794">
    <property type="entry name" value="Ferric_reduct"/>
    <property type="match status" value="1"/>
</dbReference>
<evidence type="ECO:0000259" key="10">
    <source>
        <dbReference type="PROSITE" id="PS51384"/>
    </source>
</evidence>
<comment type="similarity">
    <text evidence="2">Belongs to the ferric reductase (FRE) family.</text>
</comment>
<dbReference type="Pfam" id="PF08030">
    <property type="entry name" value="NAD_binding_6"/>
    <property type="match status" value="1"/>
</dbReference>
<dbReference type="InterPro" id="IPR017927">
    <property type="entry name" value="FAD-bd_FR_type"/>
</dbReference>
<feature type="transmembrane region" description="Helical" evidence="9">
    <location>
        <begin position="217"/>
        <end position="237"/>
    </location>
</feature>
<keyword evidence="4 9" id="KW-0812">Transmembrane</keyword>
<dbReference type="InterPro" id="IPR017938">
    <property type="entry name" value="Riboflavin_synthase-like_b-brl"/>
</dbReference>
<dbReference type="Gene3D" id="3.40.50.80">
    <property type="entry name" value="Nucleotide-binding domain of ferredoxin-NADP reductase (FNR) module"/>
    <property type="match status" value="1"/>
</dbReference>
<comment type="subcellular location">
    <subcellularLocation>
        <location evidence="1">Membrane</location>
        <topology evidence="1">Multi-pass membrane protein</topology>
    </subcellularLocation>
</comment>
<feature type="transmembrane region" description="Helical" evidence="9">
    <location>
        <begin position="131"/>
        <end position="151"/>
    </location>
</feature>
<dbReference type="GO" id="GO:0000293">
    <property type="term" value="F:ferric-chelate reductase activity"/>
    <property type="evidence" value="ECO:0007669"/>
    <property type="project" value="UniProtKB-ARBA"/>
</dbReference>
<dbReference type="InterPro" id="IPR013130">
    <property type="entry name" value="Fe3_Rdtase_TM_dom"/>
</dbReference>
<proteinExistence type="inferred from homology"/>
<gene>
    <name evidence="11" type="ORF">BCR35DRAFT_328891</name>
</gene>
<feature type="transmembrane region" description="Helical" evidence="9">
    <location>
        <begin position="276"/>
        <end position="297"/>
    </location>
</feature>
<evidence type="ECO:0000313" key="11">
    <source>
        <dbReference type="EMBL" id="ORY90260.1"/>
    </source>
</evidence>
<evidence type="ECO:0000256" key="5">
    <source>
        <dbReference type="ARBA" id="ARBA00022989"/>
    </source>
</evidence>
<dbReference type="InterPro" id="IPR039261">
    <property type="entry name" value="FNR_nucleotide-bd"/>
</dbReference>
<feature type="transmembrane region" description="Helical" evidence="9">
    <location>
        <begin position="172"/>
        <end position="191"/>
    </location>
</feature>
<evidence type="ECO:0000256" key="9">
    <source>
        <dbReference type="SAM" id="Phobius"/>
    </source>
</evidence>
<evidence type="ECO:0000256" key="8">
    <source>
        <dbReference type="ARBA" id="ARBA00023136"/>
    </source>
</evidence>
<keyword evidence="8 9" id="KW-0472">Membrane</keyword>
<dbReference type="STRING" id="106004.A0A1Y2G104"/>
<accession>A0A1Y2G104</accession>
<dbReference type="InParanoid" id="A0A1Y2G104"/>
<dbReference type="InterPro" id="IPR013121">
    <property type="entry name" value="Fe_red_NAD-bd_6"/>
</dbReference>
<evidence type="ECO:0000256" key="3">
    <source>
        <dbReference type="ARBA" id="ARBA00022448"/>
    </source>
</evidence>
<organism evidence="11 12">
    <name type="scientific">Leucosporidium creatinivorum</name>
    <dbReference type="NCBI Taxonomy" id="106004"/>
    <lineage>
        <taxon>Eukaryota</taxon>
        <taxon>Fungi</taxon>
        <taxon>Dikarya</taxon>
        <taxon>Basidiomycota</taxon>
        <taxon>Pucciniomycotina</taxon>
        <taxon>Microbotryomycetes</taxon>
        <taxon>Leucosporidiales</taxon>
        <taxon>Leucosporidium</taxon>
    </lineage>
</organism>
<evidence type="ECO:0000256" key="6">
    <source>
        <dbReference type="ARBA" id="ARBA00023002"/>
    </source>
</evidence>
<dbReference type="EMBL" id="MCGR01000004">
    <property type="protein sequence ID" value="ORY90260.1"/>
    <property type="molecule type" value="Genomic_DNA"/>
</dbReference>
<dbReference type="AlphaFoldDB" id="A0A1Y2G104"/>
<dbReference type="PANTHER" id="PTHR32361">
    <property type="entry name" value="FERRIC/CUPRIC REDUCTASE TRANSMEMBRANE COMPONENT"/>
    <property type="match status" value="1"/>
</dbReference>
<dbReference type="GO" id="GO:0005886">
    <property type="term" value="C:plasma membrane"/>
    <property type="evidence" value="ECO:0007669"/>
    <property type="project" value="TreeGrafter"/>
</dbReference>
<keyword evidence="6" id="KW-0560">Oxidoreductase</keyword>
<dbReference type="SUPFAM" id="SSF63380">
    <property type="entry name" value="Riboflavin synthase domain-like"/>
    <property type="match status" value="1"/>
</dbReference>
<evidence type="ECO:0000256" key="4">
    <source>
        <dbReference type="ARBA" id="ARBA00022692"/>
    </source>
</evidence>
<keyword evidence="12" id="KW-1185">Reference proteome</keyword>
<sequence length="604" mass="66583">MSSLNQLVRRHDHHGLKTSELDEMLLDPPEQAPKYARAAVYFISAVILVAGLGQLLGALRRRSSFHRRQLAALRYIGYSQPRALGFVKLPTLGSMLLIASFTLFIGIWTLAQQPYYYSSWPIGSPPLAIRSGFFALGLFPFILALGARWNLISFLTGHSHEQLQVFRRWLSHMFFVLSLLHALPFCIAGSATRTNDDGFNPNGYSEIYYSWHVSGMLYYWSGIAALVTLAWVCWAPLTPLRKHFAFLSDVLHYVSGILFLGFFYVHCNNISNTWQYFYATFAIYGFSLLARLTFLLIRNGRQIPRASIEPLADNALRVSIKCSHTWKAGQHVMVNFINAAPFESRSFSIANAPSEDGKATANPISLIITSSPHSTIYPRLRALASSGSSTPVLIDGSYGGLSHNTDFAQHQIVLLFAEGVGASFVVALLEDLCRRMKASGHGVQIEKVELHWAVEHEEVKSWFDEQIAEAVSLVTEGAVELHLYVTGTSVLTEQPQVLEKESPDADSELEKNSCFASGTSALSLKSLPSAPWALHDGTLSLGPLITDKLARAAAGSSVGVASCGSHDFNVEVRRAVAARQLLIVKGRGGEGAEEVELHCEEVRR</sequence>
<dbReference type="SFLD" id="SFLDG01168">
    <property type="entry name" value="Ferric_reductase_subgroup_(FRE"/>
    <property type="match status" value="1"/>
</dbReference>
<evidence type="ECO:0000256" key="1">
    <source>
        <dbReference type="ARBA" id="ARBA00004141"/>
    </source>
</evidence>
<protein>
    <recommendedName>
        <fullName evidence="10">FAD-binding FR-type domain-containing protein</fullName>
    </recommendedName>
</protein>
<evidence type="ECO:0000313" key="12">
    <source>
        <dbReference type="Proteomes" id="UP000193467"/>
    </source>
</evidence>
<dbReference type="SFLD" id="SFLDS00052">
    <property type="entry name" value="Ferric_Reductase_Domain"/>
    <property type="match status" value="1"/>
</dbReference>